<feature type="compositionally biased region" description="Basic and acidic residues" evidence="3">
    <location>
        <begin position="451"/>
        <end position="461"/>
    </location>
</feature>
<dbReference type="InterPro" id="IPR036915">
    <property type="entry name" value="Cyclin-like_sf"/>
</dbReference>
<comment type="caution">
    <text evidence="6">The sequence shown here is derived from an EMBL/GenBank/DDBJ whole genome shotgun (WGS) entry which is preliminary data.</text>
</comment>
<feature type="compositionally biased region" description="Basic and acidic residues" evidence="3">
    <location>
        <begin position="319"/>
        <end position="333"/>
    </location>
</feature>
<dbReference type="CDD" id="cd20589">
    <property type="entry name" value="CYCLIN_CCNL1_rpt1"/>
    <property type="match status" value="1"/>
</dbReference>
<evidence type="ECO:0000259" key="4">
    <source>
        <dbReference type="SMART" id="SM00385"/>
    </source>
</evidence>
<dbReference type="GO" id="GO:0016538">
    <property type="term" value="F:cyclin-dependent protein serine/threonine kinase regulator activity"/>
    <property type="evidence" value="ECO:0007669"/>
    <property type="project" value="InterPro"/>
</dbReference>
<feature type="compositionally biased region" description="Basic and acidic residues" evidence="3">
    <location>
        <begin position="342"/>
        <end position="351"/>
    </location>
</feature>
<keyword evidence="1 2" id="KW-0195">Cyclin</keyword>
<reference evidence="6 7" key="1">
    <citation type="submission" date="2024-01" db="EMBL/GenBank/DDBJ databases">
        <title>The genome of the rayed Mediterranean limpet Patella caerulea (Linnaeus, 1758).</title>
        <authorList>
            <person name="Anh-Thu Weber A."/>
            <person name="Halstead-Nussloch G."/>
        </authorList>
    </citation>
    <scope>NUCLEOTIDE SEQUENCE [LARGE SCALE GENOMIC DNA]</scope>
    <source>
        <strain evidence="6">AATW-2023a</strain>
        <tissue evidence="6">Whole specimen</tissue>
    </source>
</reference>
<evidence type="ECO:0000256" key="1">
    <source>
        <dbReference type="ARBA" id="ARBA00023127"/>
    </source>
</evidence>
<sequence>MAETPVDPLSVKDFSRVILTLDNVLIPPEKLSTTPSMQDGLDLDTEIDLRFLGCELIQTAGILLKLPQVAMATGQVIFQRFYYSKSFVKHNMEVVAMACTNLASKIEECPRRIRDVVNVFHHVKQVRSGRTIHPLILDQSYINLKNQVIKGERRILKELGFCVHVKHPHKIIVMFLQVLECQQNKRLVQCAWNYMNDSFRTDVFVRYHPETIACACIYLAARQLQIALPINPSWFGLFQVDEEEIQQICLTLLYLYSRKKPNYDELERVVDKAKKLQVEAKLKAKGLASDYGTPNSQSRQNSPKNVSPSVNIIPGMKRVRMEDEPHSDSDKNHRNGKKRHRSDSEGTDSPRHRSRSRSRSSRSSKSFSRSPRRKNKSPRKLKKERRSPSHHYHKDKHTHKKKRHMVSRSRSRSFSPSPDRYKAKRYHKEKTRYAYSPDRYSRKQRNGHRSPTRDKYDKYRR</sequence>
<organism evidence="6 7">
    <name type="scientific">Patella caerulea</name>
    <name type="common">Rayed Mediterranean limpet</name>
    <dbReference type="NCBI Taxonomy" id="87958"/>
    <lineage>
        <taxon>Eukaryota</taxon>
        <taxon>Metazoa</taxon>
        <taxon>Spiralia</taxon>
        <taxon>Lophotrochozoa</taxon>
        <taxon>Mollusca</taxon>
        <taxon>Gastropoda</taxon>
        <taxon>Patellogastropoda</taxon>
        <taxon>Patelloidea</taxon>
        <taxon>Patellidae</taxon>
        <taxon>Patella</taxon>
    </lineage>
</organism>
<feature type="compositionally biased region" description="Basic residues" evidence="3">
    <location>
        <begin position="370"/>
        <end position="411"/>
    </location>
</feature>
<dbReference type="Gene3D" id="1.10.472.10">
    <property type="entry name" value="Cyclin-like"/>
    <property type="match status" value="2"/>
</dbReference>
<evidence type="ECO:0000256" key="3">
    <source>
        <dbReference type="SAM" id="MobiDB-lite"/>
    </source>
</evidence>
<dbReference type="PIRSF" id="PIRSF036580">
    <property type="entry name" value="Cyclin_L"/>
    <property type="match status" value="1"/>
</dbReference>
<feature type="compositionally biased region" description="Basic residues" evidence="3">
    <location>
        <begin position="352"/>
        <end position="362"/>
    </location>
</feature>
<dbReference type="InterPro" id="IPR013763">
    <property type="entry name" value="Cyclin-like_dom"/>
</dbReference>
<dbReference type="SMART" id="SM00385">
    <property type="entry name" value="CYCLIN"/>
    <property type="match status" value="2"/>
</dbReference>
<dbReference type="InterPro" id="IPR006671">
    <property type="entry name" value="Cyclin_N"/>
</dbReference>
<gene>
    <name evidence="6" type="ORF">SNE40_014976</name>
</gene>
<name>A0AAN8JL67_PATCE</name>
<feature type="domain" description="Cyclin C-terminal" evidence="5">
    <location>
        <begin position="166"/>
        <end position="284"/>
    </location>
</feature>
<evidence type="ECO:0000313" key="7">
    <source>
        <dbReference type="Proteomes" id="UP001347796"/>
    </source>
</evidence>
<protein>
    <recommendedName>
        <fullName evidence="8">Cyclin-L1</fullName>
    </recommendedName>
</protein>
<evidence type="ECO:0000313" key="6">
    <source>
        <dbReference type="EMBL" id="KAK6176734.1"/>
    </source>
</evidence>
<dbReference type="EMBL" id="JAZGQO010000010">
    <property type="protein sequence ID" value="KAK6176734.1"/>
    <property type="molecule type" value="Genomic_DNA"/>
</dbReference>
<feature type="domain" description="Cyclin-like" evidence="4">
    <location>
        <begin position="170"/>
        <end position="254"/>
    </location>
</feature>
<feature type="compositionally biased region" description="Polar residues" evidence="3">
    <location>
        <begin position="292"/>
        <end position="310"/>
    </location>
</feature>
<dbReference type="SMART" id="SM01332">
    <property type="entry name" value="Cyclin_C"/>
    <property type="match status" value="1"/>
</dbReference>
<accession>A0AAN8JL67</accession>
<dbReference type="Pfam" id="PF00134">
    <property type="entry name" value="Cyclin_N"/>
    <property type="match status" value="1"/>
</dbReference>
<dbReference type="FunFam" id="1.10.472.10:FF:000031">
    <property type="entry name" value="cyclin-L1-1-like isoform X1"/>
    <property type="match status" value="1"/>
</dbReference>
<proteinExistence type="inferred from homology"/>
<evidence type="ECO:0000259" key="5">
    <source>
        <dbReference type="SMART" id="SM01332"/>
    </source>
</evidence>
<dbReference type="Pfam" id="PF02984">
    <property type="entry name" value="Cyclin_C"/>
    <property type="match status" value="1"/>
</dbReference>
<evidence type="ECO:0000256" key="2">
    <source>
        <dbReference type="RuleBase" id="RU000383"/>
    </source>
</evidence>
<dbReference type="FunFam" id="1.10.472.10:FF:000016">
    <property type="entry name" value="cyclin-L1 isoform X1"/>
    <property type="match status" value="1"/>
</dbReference>
<feature type="domain" description="Cyclin-like" evidence="4">
    <location>
        <begin position="55"/>
        <end position="157"/>
    </location>
</feature>
<dbReference type="SUPFAM" id="SSF47954">
    <property type="entry name" value="Cyclin-like"/>
    <property type="match status" value="2"/>
</dbReference>
<feature type="region of interest" description="Disordered" evidence="3">
    <location>
        <begin position="287"/>
        <end position="461"/>
    </location>
</feature>
<evidence type="ECO:0008006" key="8">
    <source>
        <dbReference type="Google" id="ProtNLM"/>
    </source>
</evidence>
<dbReference type="InterPro" id="IPR004367">
    <property type="entry name" value="Cyclin_C-dom"/>
</dbReference>
<dbReference type="AlphaFoldDB" id="A0AAN8JL67"/>
<comment type="similarity">
    <text evidence="2">Belongs to the cyclin family.</text>
</comment>
<dbReference type="InterPro" id="IPR043198">
    <property type="entry name" value="Cyclin/Ssn8"/>
</dbReference>
<dbReference type="GO" id="GO:0006357">
    <property type="term" value="P:regulation of transcription by RNA polymerase II"/>
    <property type="evidence" value="ECO:0007669"/>
    <property type="project" value="InterPro"/>
</dbReference>
<keyword evidence="7" id="KW-1185">Reference proteome</keyword>
<dbReference type="Proteomes" id="UP001347796">
    <property type="component" value="Unassembled WGS sequence"/>
</dbReference>
<dbReference type="PANTHER" id="PTHR10026">
    <property type="entry name" value="CYCLIN"/>
    <property type="match status" value="1"/>
</dbReference>